<keyword evidence="2" id="KW-0805">Transcription regulation</keyword>
<dbReference type="CDD" id="cd08422">
    <property type="entry name" value="PBP2_CrgA_like"/>
    <property type="match status" value="1"/>
</dbReference>
<accession>A0A328A8S8</accession>
<reference evidence="7" key="1">
    <citation type="submission" date="2018-05" db="EMBL/GenBank/DDBJ databases">
        <authorList>
            <person name="Li X."/>
        </authorList>
    </citation>
    <scope>NUCLEOTIDE SEQUENCE [LARGE SCALE GENOMIC DNA]</scope>
    <source>
        <strain evidence="7">YIM 73061</strain>
    </source>
</reference>
<dbReference type="PANTHER" id="PTHR30537:SF5">
    <property type="entry name" value="HTH-TYPE TRANSCRIPTIONAL ACTIVATOR TTDR-RELATED"/>
    <property type="match status" value="1"/>
</dbReference>
<dbReference type="PROSITE" id="PS50931">
    <property type="entry name" value="HTH_LYSR"/>
    <property type="match status" value="1"/>
</dbReference>
<name>A0A328A8S8_9CAUL</name>
<evidence type="ECO:0000313" key="6">
    <source>
        <dbReference type="EMBL" id="RAK50727.1"/>
    </source>
</evidence>
<dbReference type="Pfam" id="PF03466">
    <property type="entry name" value="LysR_substrate"/>
    <property type="match status" value="1"/>
</dbReference>
<evidence type="ECO:0000313" key="7">
    <source>
        <dbReference type="Proteomes" id="UP000249725"/>
    </source>
</evidence>
<gene>
    <name evidence="6" type="ORF">DJ018_18435</name>
</gene>
<dbReference type="GO" id="GO:0043565">
    <property type="term" value="F:sequence-specific DNA binding"/>
    <property type="evidence" value="ECO:0007669"/>
    <property type="project" value="TreeGrafter"/>
</dbReference>
<dbReference type="FunFam" id="1.10.10.10:FF:000001">
    <property type="entry name" value="LysR family transcriptional regulator"/>
    <property type="match status" value="1"/>
</dbReference>
<dbReference type="OrthoDB" id="9812435at2"/>
<evidence type="ECO:0000256" key="1">
    <source>
        <dbReference type="ARBA" id="ARBA00009437"/>
    </source>
</evidence>
<dbReference type="EMBL" id="QFYR01000006">
    <property type="protein sequence ID" value="RAK50727.1"/>
    <property type="molecule type" value="Genomic_DNA"/>
</dbReference>
<evidence type="ECO:0000256" key="3">
    <source>
        <dbReference type="ARBA" id="ARBA00023125"/>
    </source>
</evidence>
<sequence length="313" mass="34137">MDRLDEINAFTAVAEARSFTQGARKLGVSSAQASKLVARLENRLGARLLNRTTRDVSLTDTGRAYLERARQLLEDFEVLETSVRDQSGPRGLLKISAPVSFGARQLVPALLEFACAYPDVSLDVSSTDRMVNLVEEGFDVAVRIGKLGDSSLVARKLAAVRLVTCASPEYLARAGTPRSLDELPNHLAIIDTNAVDPQIWRFGGPSDPRDVRVHGRLRFNGAEACVAAAKAGLGIVRTPAFAAADDLRAGRLVPVLCNYEPELIHVHAVYPHARHLASKVRAFVDFLAKRYAGEPEWHQGWGSRHEARVEAVA</sequence>
<dbReference type="SUPFAM" id="SSF46785">
    <property type="entry name" value="Winged helix' DNA-binding domain"/>
    <property type="match status" value="1"/>
</dbReference>
<dbReference type="RefSeq" id="WP_111516456.1">
    <property type="nucleotide sequence ID" value="NZ_QFYR01000006.1"/>
</dbReference>
<dbReference type="Gene3D" id="1.10.10.10">
    <property type="entry name" value="Winged helix-like DNA-binding domain superfamily/Winged helix DNA-binding domain"/>
    <property type="match status" value="1"/>
</dbReference>
<feature type="domain" description="HTH lysR-type" evidence="5">
    <location>
        <begin position="1"/>
        <end position="59"/>
    </location>
</feature>
<dbReference type="InterPro" id="IPR005119">
    <property type="entry name" value="LysR_subst-bd"/>
</dbReference>
<protein>
    <submittedName>
        <fullName evidence="6">LysR family transcriptional regulator</fullName>
    </submittedName>
</protein>
<dbReference type="Pfam" id="PF00126">
    <property type="entry name" value="HTH_1"/>
    <property type="match status" value="1"/>
</dbReference>
<dbReference type="InterPro" id="IPR036388">
    <property type="entry name" value="WH-like_DNA-bd_sf"/>
</dbReference>
<evidence type="ECO:0000256" key="4">
    <source>
        <dbReference type="ARBA" id="ARBA00023163"/>
    </source>
</evidence>
<keyword evidence="4" id="KW-0804">Transcription</keyword>
<keyword evidence="7" id="KW-1185">Reference proteome</keyword>
<keyword evidence="3" id="KW-0238">DNA-binding</keyword>
<evidence type="ECO:0000259" key="5">
    <source>
        <dbReference type="PROSITE" id="PS50931"/>
    </source>
</evidence>
<dbReference type="GO" id="GO:0003700">
    <property type="term" value="F:DNA-binding transcription factor activity"/>
    <property type="evidence" value="ECO:0007669"/>
    <property type="project" value="InterPro"/>
</dbReference>
<dbReference type="InterPro" id="IPR000847">
    <property type="entry name" value="LysR_HTH_N"/>
</dbReference>
<dbReference type="InterPro" id="IPR058163">
    <property type="entry name" value="LysR-type_TF_proteobact-type"/>
</dbReference>
<dbReference type="SUPFAM" id="SSF53850">
    <property type="entry name" value="Periplasmic binding protein-like II"/>
    <property type="match status" value="1"/>
</dbReference>
<evidence type="ECO:0000256" key="2">
    <source>
        <dbReference type="ARBA" id="ARBA00023015"/>
    </source>
</evidence>
<comment type="caution">
    <text evidence="6">The sequence shown here is derived from an EMBL/GenBank/DDBJ whole genome shotgun (WGS) entry which is preliminary data.</text>
</comment>
<dbReference type="GO" id="GO:0006351">
    <property type="term" value="P:DNA-templated transcription"/>
    <property type="evidence" value="ECO:0007669"/>
    <property type="project" value="TreeGrafter"/>
</dbReference>
<dbReference type="Proteomes" id="UP000249725">
    <property type="component" value="Unassembled WGS sequence"/>
</dbReference>
<dbReference type="AlphaFoldDB" id="A0A328A8S8"/>
<dbReference type="PANTHER" id="PTHR30537">
    <property type="entry name" value="HTH-TYPE TRANSCRIPTIONAL REGULATOR"/>
    <property type="match status" value="1"/>
</dbReference>
<dbReference type="Gene3D" id="3.40.190.290">
    <property type="match status" value="1"/>
</dbReference>
<proteinExistence type="inferred from homology"/>
<dbReference type="FunFam" id="3.40.190.290:FF:000001">
    <property type="entry name" value="Transcriptional regulator, LysR family"/>
    <property type="match status" value="1"/>
</dbReference>
<comment type="similarity">
    <text evidence="1">Belongs to the LysR transcriptional regulatory family.</text>
</comment>
<dbReference type="InterPro" id="IPR036390">
    <property type="entry name" value="WH_DNA-bd_sf"/>
</dbReference>
<organism evidence="6 7">
    <name type="scientific">Phenylobacterium deserti</name>
    <dbReference type="NCBI Taxonomy" id="1914756"/>
    <lineage>
        <taxon>Bacteria</taxon>
        <taxon>Pseudomonadati</taxon>
        <taxon>Pseudomonadota</taxon>
        <taxon>Alphaproteobacteria</taxon>
        <taxon>Caulobacterales</taxon>
        <taxon>Caulobacteraceae</taxon>
        <taxon>Phenylobacterium</taxon>
    </lineage>
</organism>